<evidence type="ECO:0000313" key="1">
    <source>
        <dbReference type="EMBL" id="OOM75262.1"/>
    </source>
</evidence>
<dbReference type="OrthoDB" id="9809583at2"/>
<dbReference type="Proteomes" id="UP000190890">
    <property type="component" value="Unassembled WGS sequence"/>
</dbReference>
<proteinExistence type="predicted"/>
<dbReference type="RefSeq" id="WP_077848420.1">
    <property type="nucleotide sequence ID" value="NZ_LZZM01000188.1"/>
</dbReference>
<gene>
    <name evidence="1" type="ORF">CLPUN_33920</name>
</gene>
<protein>
    <submittedName>
        <fullName evidence="1">Uncharacterized protein</fullName>
    </submittedName>
</protein>
<organism evidence="1 2">
    <name type="scientific">Clostridium puniceum</name>
    <dbReference type="NCBI Taxonomy" id="29367"/>
    <lineage>
        <taxon>Bacteria</taxon>
        <taxon>Bacillati</taxon>
        <taxon>Bacillota</taxon>
        <taxon>Clostridia</taxon>
        <taxon>Eubacteriales</taxon>
        <taxon>Clostridiaceae</taxon>
        <taxon>Clostridium</taxon>
    </lineage>
</organism>
<keyword evidence="2" id="KW-1185">Reference proteome</keyword>
<reference evidence="1 2" key="1">
    <citation type="submission" date="2016-05" db="EMBL/GenBank/DDBJ databases">
        <title>Microbial solvent formation.</title>
        <authorList>
            <person name="Poehlein A."/>
            <person name="Montoya Solano J.D."/>
            <person name="Flitsch S."/>
            <person name="Krabben P."/>
            <person name="Duerre P."/>
            <person name="Daniel R."/>
        </authorList>
    </citation>
    <scope>NUCLEOTIDE SEQUENCE [LARGE SCALE GENOMIC DNA]</scope>
    <source>
        <strain evidence="1 2">DSM 2619</strain>
    </source>
</reference>
<dbReference type="STRING" id="29367.CLPUN_33920"/>
<evidence type="ECO:0000313" key="2">
    <source>
        <dbReference type="Proteomes" id="UP000190890"/>
    </source>
</evidence>
<dbReference type="AlphaFoldDB" id="A0A1S8TCB9"/>
<accession>A0A1S8TCB9</accession>
<comment type="caution">
    <text evidence="1">The sequence shown here is derived from an EMBL/GenBank/DDBJ whole genome shotgun (WGS) entry which is preliminary data.</text>
</comment>
<dbReference type="EMBL" id="LZZM01000188">
    <property type="protein sequence ID" value="OOM75262.1"/>
    <property type="molecule type" value="Genomic_DNA"/>
</dbReference>
<sequence>MVNGTYPSGKWNFTLWTNNPGSSSNITVDILKVNADGTGAVLLGTQTMNVSATGTGNHPTVYSYNLNAASLNNQRLMVKVWYTNHLE</sequence>
<name>A0A1S8TCB9_9CLOT</name>